<dbReference type="InterPro" id="IPR050613">
    <property type="entry name" value="Sec_Metabolite_Reg"/>
</dbReference>
<proteinExistence type="predicted"/>
<evidence type="ECO:0000313" key="6">
    <source>
        <dbReference type="EMBL" id="KAJ5556562.1"/>
    </source>
</evidence>
<dbReference type="AlphaFoldDB" id="A0AAD6GLM1"/>
<feature type="region of interest" description="Disordered" evidence="5">
    <location>
        <begin position="1"/>
        <end position="42"/>
    </location>
</feature>
<sequence length="442" mass="49483">MEDKYDAETKPVFNLGRGAYDTTGVKKPGPPPPPKKENSCELATETKSYPDNMASHEVSPARDVDELLSIANEPGDTTGSPSTASTVSVLSELSQTPSAVFSDSGEHFDAKQEPDGVTFRQLLEILPTREFIDRLKKRYFTSVSPLFCTFSSVQFEEEYTIFRQNRDLAPLTWLSLLFAILALACRAEQVPENANHFDTLSTKYEKAAWDCLSIASPPFEPSTTALKAMIHIIYGRVHRGEDVSSDLQTAYGMATSTDCHRCSTQPMTCEEHGTLWIALKMLLFMNGQLYGDSPNQEASRNLYQTVDIHWKDRFEMQKSSRSLEGSPLSKIGFTMLHFWVLMTSDTINMSTKHGLSSSWSLSGVVSELARIENDCNHFYALQGEFCEGRLGILRFSIQFLRQTAHLPFVESYLDGDTTSDTRFAAETCVDSATWALEMFCED</sequence>
<protein>
    <recommendedName>
        <fullName evidence="8">Transcription factor domain-containing protein</fullName>
    </recommendedName>
</protein>
<evidence type="ECO:0000256" key="2">
    <source>
        <dbReference type="ARBA" id="ARBA00023015"/>
    </source>
</evidence>
<dbReference type="PANTHER" id="PTHR31001:SF40">
    <property type="entry name" value="ZN(II)2CYS6 TRANSCRIPTION FACTOR (EUROFUNG)"/>
    <property type="match status" value="1"/>
</dbReference>
<dbReference type="GO" id="GO:0005634">
    <property type="term" value="C:nucleus"/>
    <property type="evidence" value="ECO:0007669"/>
    <property type="project" value="UniProtKB-SubCell"/>
</dbReference>
<keyword evidence="7" id="KW-1185">Reference proteome</keyword>
<organism evidence="6 7">
    <name type="scientific">Penicillium frequentans</name>
    <dbReference type="NCBI Taxonomy" id="3151616"/>
    <lineage>
        <taxon>Eukaryota</taxon>
        <taxon>Fungi</taxon>
        <taxon>Dikarya</taxon>
        <taxon>Ascomycota</taxon>
        <taxon>Pezizomycotina</taxon>
        <taxon>Eurotiomycetes</taxon>
        <taxon>Eurotiomycetidae</taxon>
        <taxon>Eurotiales</taxon>
        <taxon>Aspergillaceae</taxon>
        <taxon>Penicillium</taxon>
    </lineage>
</organism>
<keyword evidence="3" id="KW-0804">Transcription</keyword>
<evidence type="ECO:0000256" key="1">
    <source>
        <dbReference type="ARBA" id="ARBA00004123"/>
    </source>
</evidence>
<evidence type="ECO:0000256" key="3">
    <source>
        <dbReference type="ARBA" id="ARBA00023163"/>
    </source>
</evidence>
<keyword evidence="2" id="KW-0805">Transcription regulation</keyword>
<evidence type="ECO:0000256" key="5">
    <source>
        <dbReference type="SAM" id="MobiDB-lite"/>
    </source>
</evidence>
<comment type="caution">
    <text evidence="6">The sequence shown here is derived from an EMBL/GenBank/DDBJ whole genome shotgun (WGS) entry which is preliminary data.</text>
</comment>
<comment type="subcellular location">
    <subcellularLocation>
        <location evidence="1">Nucleus</location>
    </subcellularLocation>
</comment>
<dbReference type="EMBL" id="JAQIZZ010000001">
    <property type="protein sequence ID" value="KAJ5556562.1"/>
    <property type="molecule type" value="Genomic_DNA"/>
</dbReference>
<evidence type="ECO:0008006" key="8">
    <source>
        <dbReference type="Google" id="ProtNLM"/>
    </source>
</evidence>
<evidence type="ECO:0000313" key="7">
    <source>
        <dbReference type="Proteomes" id="UP001220324"/>
    </source>
</evidence>
<keyword evidence="4" id="KW-0539">Nucleus</keyword>
<dbReference type="Proteomes" id="UP001220324">
    <property type="component" value="Unassembled WGS sequence"/>
</dbReference>
<evidence type="ECO:0000256" key="4">
    <source>
        <dbReference type="ARBA" id="ARBA00023242"/>
    </source>
</evidence>
<dbReference type="PANTHER" id="PTHR31001">
    <property type="entry name" value="UNCHARACTERIZED TRANSCRIPTIONAL REGULATORY PROTEIN"/>
    <property type="match status" value="1"/>
</dbReference>
<accession>A0AAD6GLM1</accession>
<name>A0AAD6GLM1_9EURO</name>
<dbReference type="CDD" id="cd12148">
    <property type="entry name" value="fungal_TF_MHR"/>
    <property type="match status" value="1"/>
</dbReference>
<gene>
    <name evidence="6" type="ORF">N7494_000477</name>
</gene>
<reference evidence="6 7" key="1">
    <citation type="journal article" date="2023" name="IMA Fungus">
        <title>Comparative genomic study of the Penicillium genus elucidates a diverse pangenome and 15 lateral gene transfer events.</title>
        <authorList>
            <person name="Petersen C."/>
            <person name="Sorensen T."/>
            <person name="Nielsen M.R."/>
            <person name="Sondergaard T.E."/>
            <person name="Sorensen J.L."/>
            <person name="Fitzpatrick D.A."/>
            <person name="Frisvad J.C."/>
            <person name="Nielsen K.L."/>
        </authorList>
    </citation>
    <scope>NUCLEOTIDE SEQUENCE [LARGE SCALE GENOMIC DNA]</scope>
    <source>
        <strain evidence="6 7">IBT 35679</strain>
    </source>
</reference>